<sequence length="143" mass="15403">MYTSTSSYATSTSQSSLVTNSSDEIKSEMKRHSPCYTETESRPGGHVLFQGIVGVKRLRTDDWLSTKNSLISSNPVSPLTTSSPSGGGGPTSTPYSVISTNGYSSPTESYPYSPNEKRKFIHQYFLIGLSLSHIGSVVARIVA</sequence>
<keyword evidence="2" id="KW-0812">Transmembrane</keyword>
<evidence type="ECO:0000256" key="2">
    <source>
        <dbReference type="SAM" id="Phobius"/>
    </source>
</evidence>
<dbReference type="PaxDb" id="121845-A0A3Q0IJ97"/>
<feature type="compositionally biased region" description="Low complexity" evidence="1">
    <location>
        <begin position="72"/>
        <end position="84"/>
    </location>
</feature>
<evidence type="ECO:0000256" key="1">
    <source>
        <dbReference type="SAM" id="MobiDB-lite"/>
    </source>
</evidence>
<feature type="region of interest" description="Disordered" evidence="1">
    <location>
        <begin position="1"/>
        <end position="40"/>
    </location>
</feature>
<name>A0A3Q0IJ97_DIACI</name>
<protein>
    <submittedName>
        <fullName evidence="4">Uncharacterized protein LOC113465722</fullName>
    </submittedName>
</protein>
<keyword evidence="3" id="KW-1185">Reference proteome</keyword>
<feature type="compositionally biased region" description="Low complexity" evidence="1">
    <location>
        <begin position="1"/>
        <end position="22"/>
    </location>
</feature>
<reference evidence="4" key="1">
    <citation type="submission" date="2025-08" db="UniProtKB">
        <authorList>
            <consortium name="RefSeq"/>
        </authorList>
    </citation>
    <scope>IDENTIFICATION</scope>
</reference>
<evidence type="ECO:0000313" key="3">
    <source>
        <dbReference type="Proteomes" id="UP000079169"/>
    </source>
</evidence>
<keyword evidence="2" id="KW-1133">Transmembrane helix</keyword>
<gene>
    <name evidence="4" type="primary">LOC113465722</name>
</gene>
<feature type="transmembrane region" description="Helical" evidence="2">
    <location>
        <begin position="124"/>
        <end position="142"/>
    </location>
</feature>
<dbReference type="KEGG" id="dci:113465722"/>
<evidence type="ECO:0000313" key="4">
    <source>
        <dbReference type="RefSeq" id="XP_026676289.1"/>
    </source>
</evidence>
<dbReference type="AlphaFoldDB" id="A0A3Q0IJ97"/>
<dbReference type="GeneID" id="113465722"/>
<organism evidence="3 4">
    <name type="scientific">Diaphorina citri</name>
    <name type="common">Asian citrus psyllid</name>
    <dbReference type="NCBI Taxonomy" id="121845"/>
    <lineage>
        <taxon>Eukaryota</taxon>
        <taxon>Metazoa</taxon>
        <taxon>Ecdysozoa</taxon>
        <taxon>Arthropoda</taxon>
        <taxon>Hexapoda</taxon>
        <taxon>Insecta</taxon>
        <taxon>Pterygota</taxon>
        <taxon>Neoptera</taxon>
        <taxon>Paraneoptera</taxon>
        <taxon>Hemiptera</taxon>
        <taxon>Sternorrhyncha</taxon>
        <taxon>Psylloidea</taxon>
        <taxon>Psyllidae</taxon>
        <taxon>Diaphorininae</taxon>
        <taxon>Diaphorina</taxon>
    </lineage>
</organism>
<dbReference type="RefSeq" id="XP_026676289.1">
    <property type="nucleotide sequence ID" value="XM_026820488.1"/>
</dbReference>
<accession>A0A3Q0IJ97</accession>
<keyword evidence="2" id="KW-0472">Membrane</keyword>
<dbReference type="Proteomes" id="UP000079169">
    <property type="component" value="Unplaced"/>
</dbReference>
<proteinExistence type="predicted"/>
<feature type="region of interest" description="Disordered" evidence="1">
    <location>
        <begin position="68"/>
        <end position="110"/>
    </location>
</feature>